<organism evidence="4 5">
    <name type="scientific">Macrophomina phaseolina</name>
    <dbReference type="NCBI Taxonomy" id="35725"/>
    <lineage>
        <taxon>Eukaryota</taxon>
        <taxon>Fungi</taxon>
        <taxon>Dikarya</taxon>
        <taxon>Ascomycota</taxon>
        <taxon>Pezizomycotina</taxon>
        <taxon>Dothideomycetes</taxon>
        <taxon>Dothideomycetes incertae sedis</taxon>
        <taxon>Botryosphaeriales</taxon>
        <taxon>Botryosphaeriaceae</taxon>
        <taxon>Macrophomina</taxon>
    </lineage>
</organism>
<feature type="compositionally biased region" description="Basic residues" evidence="3">
    <location>
        <begin position="8"/>
        <end position="17"/>
    </location>
</feature>
<dbReference type="CDD" id="cd00408">
    <property type="entry name" value="DHDPS-like"/>
    <property type="match status" value="1"/>
</dbReference>
<dbReference type="Gene3D" id="3.20.20.70">
    <property type="entry name" value="Aldolase class I"/>
    <property type="match status" value="1"/>
</dbReference>
<evidence type="ECO:0000256" key="3">
    <source>
        <dbReference type="SAM" id="MobiDB-lite"/>
    </source>
</evidence>
<dbReference type="PANTHER" id="PTHR12128">
    <property type="entry name" value="DIHYDRODIPICOLINATE SYNTHASE"/>
    <property type="match status" value="1"/>
</dbReference>
<dbReference type="SMART" id="SM01130">
    <property type="entry name" value="DHDPS"/>
    <property type="match status" value="1"/>
</dbReference>
<reference evidence="4 5" key="1">
    <citation type="journal article" date="2021" name="Nat. Commun.">
        <title>Genetic determinants of endophytism in the Arabidopsis root mycobiome.</title>
        <authorList>
            <person name="Mesny F."/>
            <person name="Miyauchi S."/>
            <person name="Thiergart T."/>
            <person name="Pickel B."/>
            <person name="Atanasova L."/>
            <person name="Karlsson M."/>
            <person name="Huettel B."/>
            <person name="Barry K.W."/>
            <person name="Haridas S."/>
            <person name="Chen C."/>
            <person name="Bauer D."/>
            <person name="Andreopoulos W."/>
            <person name="Pangilinan J."/>
            <person name="LaButti K."/>
            <person name="Riley R."/>
            <person name="Lipzen A."/>
            <person name="Clum A."/>
            <person name="Drula E."/>
            <person name="Henrissat B."/>
            <person name="Kohler A."/>
            <person name="Grigoriev I.V."/>
            <person name="Martin F.M."/>
            <person name="Hacquard S."/>
        </authorList>
    </citation>
    <scope>NUCLEOTIDE SEQUENCE [LARGE SCALE GENOMIC DNA]</scope>
    <source>
        <strain evidence="4 5">MPI-SDFR-AT-0080</strain>
    </source>
</reference>
<keyword evidence="2" id="KW-0704">Schiff base</keyword>
<dbReference type="InterPro" id="IPR020624">
    <property type="entry name" value="Schiff_base-form_aldolases_CS"/>
</dbReference>
<name>A0ABQ8FVJ4_9PEZI</name>
<keyword evidence="5" id="KW-1185">Reference proteome</keyword>
<keyword evidence="1" id="KW-0456">Lyase</keyword>
<sequence>MLSEKRPTNLHRHHARPHPPDGVFVPVPTFFKPAAAGKLQPAVDVETQVAHSIHLAKSGIRGLVLLGSTGEAIHLSRSERRDFLAGVRKGLDAAGFPDYPIMAGVLTNSVDEVLEWLQDSADAGSQWGLVLAPGYFGGAATQENIVEWYTLVADRSPIPVLVYNYPGVTNGLVVAPETYVKLAAHPNIVGCKMSHGNVSHHVQVSLHPQIDSKTFRVYSGFGQQLGPIVLFGAAGVIDGLAAIYPKTVAHLFELAAKRPVEDATLKEVQDLQYRVSAGEEFIVKNGILGIREGIYRALGIGNLDGGRLPLKGKIADGEWEKWGAITGALAEVEARLK</sequence>
<dbReference type="InterPro" id="IPR002220">
    <property type="entry name" value="DapA-like"/>
</dbReference>
<evidence type="ECO:0000256" key="2">
    <source>
        <dbReference type="ARBA" id="ARBA00023270"/>
    </source>
</evidence>
<feature type="region of interest" description="Disordered" evidence="3">
    <location>
        <begin position="1"/>
        <end position="21"/>
    </location>
</feature>
<dbReference type="Proteomes" id="UP000774617">
    <property type="component" value="Unassembled WGS sequence"/>
</dbReference>
<gene>
    <name evidence="4" type="ORF">B0J12DRAFT_768543</name>
</gene>
<dbReference type="SUPFAM" id="SSF51569">
    <property type="entry name" value="Aldolase"/>
    <property type="match status" value="1"/>
</dbReference>
<dbReference type="PANTHER" id="PTHR12128:SF68">
    <property type="entry name" value="DIHYDRODIPICOLINATE SYNTHETASE"/>
    <property type="match status" value="1"/>
</dbReference>
<accession>A0ABQ8FVJ4</accession>
<evidence type="ECO:0000256" key="1">
    <source>
        <dbReference type="ARBA" id="ARBA00023239"/>
    </source>
</evidence>
<dbReference type="PRINTS" id="PR00146">
    <property type="entry name" value="DHPICSNTHASE"/>
</dbReference>
<proteinExistence type="predicted"/>
<dbReference type="InterPro" id="IPR013785">
    <property type="entry name" value="Aldolase_TIM"/>
</dbReference>
<dbReference type="Pfam" id="PF00701">
    <property type="entry name" value="DHDPS"/>
    <property type="match status" value="1"/>
</dbReference>
<comment type="caution">
    <text evidence="4">The sequence shown here is derived from an EMBL/GenBank/DDBJ whole genome shotgun (WGS) entry which is preliminary data.</text>
</comment>
<evidence type="ECO:0000313" key="4">
    <source>
        <dbReference type="EMBL" id="KAH7030018.1"/>
    </source>
</evidence>
<dbReference type="EMBL" id="JAGTJR010000046">
    <property type="protein sequence ID" value="KAH7030018.1"/>
    <property type="molecule type" value="Genomic_DNA"/>
</dbReference>
<evidence type="ECO:0000313" key="5">
    <source>
        <dbReference type="Proteomes" id="UP000774617"/>
    </source>
</evidence>
<protein>
    <submittedName>
        <fullName evidence="4">Dihydrodipicolinate synthase</fullName>
    </submittedName>
</protein>
<dbReference type="PROSITE" id="PS00665">
    <property type="entry name" value="DHDPS_1"/>
    <property type="match status" value="1"/>
</dbReference>